<proteinExistence type="predicted"/>
<reference evidence="1 2" key="1">
    <citation type="submission" date="2020-07" db="EMBL/GenBank/DDBJ databases">
        <title>Sequencing the genomes of 1000 actinobacteria strains.</title>
        <authorList>
            <person name="Klenk H.-P."/>
        </authorList>
    </citation>
    <scope>NUCLEOTIDE SEQUENCE [LARGE SCALE GENOMIC DNA]</scope>
    <source>
        <strain evidence="1 2">DSM 24482</strain>
    </source>
</reference>
<dbReference type="Proteomes" id="UP000577956">
    <property type="component" value="Unassembled WGS sequence"/>
</dbReference>
<evidence type="ECO:0000313" key="2">
    <source>
        <dbReference type="Proteomes" id="UP000577956"/>
    </source>
</evidence>
<name>A0A7Y9FL27_9CELL</name>
<protein>
    <submittedName>
        <fullName evidence="1">Uncharacterized protein</fullName>
    </submittedName>
</protein>
<evidence type="ECO:0000313" key="1">
    <source>
        <dbReference type="EMBL" id="NYD88066.1"/>
    </source>
</evidence>
<dbReference type="RefSeq" id="WP_203793523.1">
    <property type="nucleotide sequence ID" value="NZ_BAABFI010000006.1"/>
</dbReference>
<dbReference type="AlphaFoldDB" id="A0A7Y9FL27"/>
<gene>
    <name evidence="1" type="ORF">BKA21_003615</name>
</gene>
<comment type="caution">
    <text evidence="1">The sequence shown here is derived from an EMBL/GenBank/DDBJ whole genome shotgun (WGS) entry which is preliminary data.</text>
</comment>
<organism evidence="1 2">
    <name type="scientific">Cellulomonas oligotrophica</name>
    <dbReference type="NCBI Taxonomy" id="931536"/>
    <lineage>
        <taxon>Bacteria</taxon>
        <taxon>Bacillati</taxon>
        <taxon>Actinomycetota</taxon>
        <taxon>Actinomycetes</taxon>
        <taxon>Micrococcales</taxon>
        <taxon>Cellulomonadaceae</taxon>
        <taxon>Cellulomonas</taxon>
    </lineage>
</organism>
<dbReference type="EMBL" id="JACCBK010000001">
    <property type="protein sequence ID" value="NYD88066.1"/>
    <property type="molecule type" value="Genomic_DNA"/>
</dbReference>
<accession>A0A7Y9FL27</accession>
<sequence>MLREPMGLGVFSPYDRSEEGSAYDLRRLVDAIPREERAAVADYLDSAPLVVAWMCVDRDTISGVPDAVMGGSSIATDGVWIWRCEASYYVRTYGVAIPGPALTRMRQLSWRPPPLAPEDVAALERRVLLRLEEWY</sequence>